<evidence type="ECO:0000256" key="1">
    <source>
        <dbReference type="SAM" id="MobiDB-lite"/>
    </source>
</evidence>
<organism evidence="3 4">
    <name type="scientific">Albidovulum sediminis</name>
    <dbReference type="NCBI Taxonomy" id="3066345"/>
    <lineage>
        <taxon>Bacteria</taxon>
        <taxon>Pseudomonadati</taxon>
        <taxon>Pseudomonadota</taxon>
        <taxon>Alphaproteobacteria</taxon>
        <taxon>Rhodobacterales</taxon>
        <taxon>Paracoccaceae</taxon>
        <taxon>Albidovulum</taxon>
    </lineage>
</organism>
<sequence length="148" mass="15338">MPRDTAFSDKSAALRDRATAPHIAEQLAAAVALRPDGAEVSLRPDELGHVRISIDRSAGETTVTLMADRPETLDLLRRHVDLLASELRGAGVHNCNFQFGHGHGAAAHSPPASFGQAEGGEAIGPAEPPSLSSGPAPSVRGGGLDLRL</sequence>
<gene>
    <name evidence="3" type="ORF">N5I32_19535</name>
</gene>
<feature type="domain" description="Flagellar hook-length control protein-like C-terminal" evidence="2">
    <location>
        <begin position="28"/>
        <end position="104"/>
    </location>
</feature>
<feature type="region of interest" description="Disordered" evidence="1">
    <location>
        <begin position="102"/>
        <end position="148"/>
    </location>
</feature>
<keyword evidence="3" id="KW-0966">Cell projection</keyword>
<dbReference type="InterPro" id="IPR038610">
    <property type="entry name" value="FliK-like_C_sf"/>
</dbReference>
<dbReference type="Proteomes" id="UP001205601">
    <property type="component" value="Unassembled WGS sequence"/>
</dbReference>
<comment type="caution">
    <text evidence="3">The sequence shown here is derived from an EMBL/GenBank/DDBJ whole genome shotgun (WGS) entry which is preliminary data.</text>
</comment>
<evidence type="ECO:0000259" key="2">
    <source>
        <dbReference type="Pfam" id="PF02120"/>
    </source>
</evidence>
<name>A0ABT2NVT6_9RHOB</name>
<dbReference type="CDD" id="cd17470">
    <property type="entry name" value="T3SS_Flik_C"/>
    <property type="match status" value="1"/>
</dbReference>
<accession>A0ABT2NVT6</accession>
<dbReference type="InterPro" id="IPR021136">
    <property type="entry name" value="Flagellar_hook_control-like_C"/>
</dbReference>
<evidence type="ECO:0000313" key="3">
    <source>
        <dbReference type="EMBL" id="MCT8331714.1"/>
    </source>
</evidence>
<evidence type="ECO:0000313" key="4">
    <source>
        <dbReference type="Proteomes" id="UP001205601"/>
    </source>
</evidence>
<dbReference type="Pfam" id="PF02120">
    <property type="entry name" value="Flg_hook"/>
    <property type="match status" value="1"/>
</dbReference>
<reference evidence="4" key="1">
    <citation type="submission" date="2023-07" db="EMBL/GenBank/DDBJ databases">
        <title>Defluviimonas sediminis sp. nov., isolated from mangrove sediment.</title>
        <authorList>
            <person name="Liu L."/>
            <person name="Li J."/>
            <person name="Huang Y."/>
            <person name="Pan J."/>
            <person name="Li M."/>
        </authorList>
    </citation>
    <scope>NUCLEOTIDE SEQUENCE [LARGE SCALE GENOMIC DNA]</scope>
    <source>
        <strain evidence="4">FT324</strain>
    </source>
</reference>
<dbReference type="RefSeq" id="WP_261497622.1">
    <property type="nucleotide sequence ID" value="NZ_JAOCQF010000006.1"/>
</dbReference>
<feature type="compositionally biased region" description="Low complexity" evidence="1">
    <location>
        <begin position="104"/>
        <end position="115"/>
    </location>
</feature>
<dbReference type="EMBL" id="JAOCQF010000006">
    <property type="protein sequence ID" value="MCT8331714.1"/>
    <property type="molecule type" value="Genomic_DNA"/>
</dbReference>
<proteinExistence type="predicted"/>
<keyword evidence="3" id="KW-0969">Cilium</keyword>
<dbReference type="Gene3D" id="3.30.750.140">
    <property type="match status" value="1"/>
</dbReference>
<protein>
    <submittedName>
        <fullName evidence="3">Flagellar hook-length control protein FliK</fullName>
    </submittedName>
</protein>
<keyword evidence="4" id="KW-1185">Reference proteome</keyword>
<keyword evidence="3" id="KW-0282">Flagellum</keyword>